<reference evidence="4 5" key="1">
    <citation type="submission" date="2020-09" db="EMBL/GenBank/DDBJ databases">
        <title>Methylomonas albis sp. nov. and Methylomonas fluvii sp. nov.: Two cold-adapted methanotrophs from the River Elbe and an amended description of Methylovulum psychrotolerans strain Eb1.</title>
        <authorList>
            <person name="Bussmann I.K."/>
            <person name="Klings K.-W."/>
            <person name="Warnstedt J."/>
            <person name="Hoppert M."/>
            <person name="Saborowski A."/>
            <person name="Horn F."/>
            <person name="Liebner S."/>
        </authorList>
    </citation>
    <scope>NUCLEOTIDE SEQUENCE [LARGE SCALE GENOMIC DNA]</scope>
    <source>
        <strain evidence="4 5">EbB</strain>
    </source>
</reference>
<dbReference type="InterPro" id="IPR015943">
    <property type="entry name" value="WD40/YVTN_repeat-like_dom_sf"/>
</dbReference>
<organism evidence="4 5">
    <name type="scientific">Methylomonas fluvii</name>
    <dbReference type="NCBI Taxonomy" id="1854564"/>
    <lineage>
        <taxon>Bacteria</taxon>
        <taxon>Pseudomonadati</taxon>
        <taxon>Pseudomonadota</taxon>
        <taxon>Gammaproteobacteria</taxon>
        <taxon>Methylococcales</taxon>
        <taxon>Methylococcaceae</taxon>
        <taxon>Methylomonas</taxon>
    </lineage>
</organism>
<keyword evidence="5" id="KW-1185">Reference proteome</keyword>
<accession>A0ABR9DEF9</accession>
<keyword evidence="2" id="KW-0732">Signal</keyword>
<feature type="signal peptide" evidence="2">
    <location>
        <begin position="1"/>
        <end position="21"/>
    </location>
</feature>
<feature type="transmembrane region" description="Helical" evidence="1">
    <location>
        <begin position="521"/>
        <end position="540"/>
    </location>
</feature>
<dbReference type="Gene3D" id="2.130.10.10">
    <property type="entry name" value="YVTN repeat-like/Quinoprotein amine dehydrogenase"/>
    <property type="match status" value="2"/>
</dbReference>
<dbReference type="Pfam" id="PF22494">
    <property type="entry name" value="choice_anch_I"/>
    <property type="match status" value="1"/>
</dbReference>
<comment type="caution">
    <text evidence="4">The sequence shown here is derived from an EMBL/GenBank/DDBJ whole genome shotgun (WGS) entry which is preliminary data.</text>
</comment>
<dbReference type="InterPro" id="IPR011044">
    <property type="entry name" value="Quino_amine_DH_bsu"/>
</dbReference>
<evidence type="ECO:0000313" key="4">
    <source>
        <dbReference type="EMBL" id="MBD9361484.1"/>
    </source>
</evidence>
<keyword evidence="1" id="KW-0812">Transmembrane</keyword>
<evidence type="ECO:0000259" key="3">
    <source>
        <dbReference type="Pfam" id="PF22494"/>
    </source>
</evidence>
<dbReference type="EMBL" id="JACXST010000002">
    <property type="protein sequence ID" value="MBD9361484.1"/>
    <property type="molecule type" value="Genomic_DNA"/>
</dbReference>
<feature type="domain" description="Choice-of-anchor I" evidence="3">
    <location>
        <begin position="45"/>
        <end position="518"/>
    </location>
</feature>
<gene>
    <name evidence="4" type="ORF">EBB_13290</name>
</gene>
<evidence type="ECO:0000313" key="5">
    <source>
        <dbReference type="Proteomes" id="UP000641152"/>
    </source>
</evidence>
<name>A0ABR9DEF9_9GAMM</name>
<keyword evidence="1" id="KW-0472">Membrane</keyword>
<protein>
    <submittedName>
        <fullName evidence="4">Choice-of-anchor I family protein</fullName>
    </submittedName>
</protein>
<dbReference type="NCBIfam" id="NF038117">
    <property type="entry name" value="choice_anch_I"/>
    <property type="match status" value="1"/>
</dbReference>
<feature type="chain" id="PRO_5045636537" evidence="2">
    <location>
        <begin position="22"/>
        <end position="546"/>
    </location>
</feature>
<dbReference type="PANTHER" id="PTHR46928">
    <property type="entry name" value="MESENCHYME-SPECIFIC CELL SURFACE GLYCOPROTEIN"/>
    <property type="match status" value="1"/>
</dbReference>
<dbReference type="Proteomes" id="UP000641152">
    <property type="component" value="Unassembled WGS sequence"/>
</dbReference>
<evidence type="ECO:0000256" key="1">
    <source>
        <dbReference type="SAM" id="Phobius"/>
    </source>
</evidence>
<dbReference type="SUPFAM" id="SSF50969">
    <property type="entry name" value="YVTN repeat-like/Quinoprotein amine dehydrogenase"/>
    <property type="match status" value="1"/>
</dbReference>
<sequence>MKHTAIAAAIAAVLASTNVSAAADFQWAHQWTFNHTAANGSSAMGSEIVSFDAVNNRLWVAGTDANQANIGQGGVDVLDMNGNLLQSISTSALGGINSVAVKNGQAAIALTAPTKTDAGLVRFYNAANYTLQQSVTVGANPDAVTYTPDGSRLLVANEGEPSSYLLGPSGDPEGSVSIINTNTFAVQTAGFSTFNGAAAALKASGVRLTGPNASVAQDLEPEYIAVSQDGSKAFATLQEANSVAVIDIASATVTDIKALGLKDHNLAGNGLDVSDRDGAGTAALKGNIQNWNVMGMYMPDGIASFSKDGNQYYVTANEGDSREDWPGGSEEVRVGAATIDPALNATMTALHGPDWATNNDKLNRLTVSRSGDLDNDGDLDQLQVFGARSFSILDANGTMVFDSGDKLEQTIKALIAANPGNAAYEALWDDGRSDNKGPEPETAVVGKVDGRDLLFLGLERSNAVMVWDLTDLNSPKFLDMLFTGGDIGPEGLSFFSNAQGSYLAVANEVSETTSLYKVSAVPVPGAVWLFGSALVGFMGMKRGRKQ</sequence>
<dbReference type="InterPro" id="IPR055188">
    <property type="entry name" value="Choice_anch_I"/>
</dbReference>
<proteinExistence type="predicted"/>
<dbReference type="RefSeq" id="WP_192394298.1">
    <property type="nucleotide sequence ID" value="NZ_CAJHIU010000002.1"/>
</dbReference>
<dbReference type="PANTHER" id="PTHR46928:SF1">
    <property type="entry name" value="MESENCHYME-SPECIFIC CELL SURFACE GLYCOPROTEIN"/>
    <property type="match status" value="1"/>
</dbReference>
<evidence type="ECO:0000256" key="2">
    <source>
        <dbReference type="SAM" id="SignalP"/>
    </source>
</evidence>
<keyword evidence="1" id="KW-1133">Transmembrane helix</keyword>
<dbReference type="InterPro" id="IPR052956">
    <property type="entry name" value="Mesenchyme-surface_protein"/>
</dbReference>